<evidence type="ECO:0000256" key="1">
    <source>
        <dbReference type="SAM" id="Phobius"/>
    </source>
</evidence>
<sequence>MTSQLTFNNLFSRLTSNKGYTIDQTILIVAIIAILITLVIITVGWQLINRSSGTKAGAQLKQVEDANGQFYSGQHMWPQNALTTAGTPTSNLAVLVNNSIPAASWASNIDKSDLRNILPGFRITGTGTSAVVYHGFGGGSSTTGIITEQANTMATVGSDQRIVVQFADMPLADAKEADKATDGAIDATKGRVVYGTTACLNSTLGGATTIPTAQPTASLVTLCYAANTVN</sequence>
<proteinExistence type="predicted"/>
<keyword evidence="1" id="KW-0472">Membrane</keyword>
<reference evidence="3" key="1">
    <citation type="journal article" date="2019" name="Int. J. Syst. Evol. Microbiol.">
        <title>The Global Catalogue of Microorganisms (GCM) 10K type strain sequencing project: providing services to taxonomists for standard genome sequencing and annotation.</title>
        <authorList>
            <consortium name="The Broad Institute Genomics Platform"/>
            <consortium name="The Broad Institute Genome Sequencing Center for Infectious Disease"/>
            <person name="Wu L."/>
            <person name="Ma J."/>
        </authorList>
    </citation>
    <scope>NUCLEOTIDE SEQUENCE [LARGE SCALE GENOMIC DNA]</scope>
    <source>
        <strain evidence="3">CGMCC 1.16225</strain>
    </source>
</reference>
<keyword evidence="3" id="KW-1185">Reference proteome</keyword>
<evidence type="ECO:0000313" key="3">
    <source>
        <dbReference type="Proteomes" id="UP001597405"/>
    </source>
</evidence>
<protein>
    <recommendedName>
        <fullName evidence="4">Type 4 secretion system PilS N-terminal domain-containing protein</fullName>
    </recommendedName>
</protein>
<dbReference type="Proteomes" id="UP001597405">
    <property type="component" value="Unassembled WGS sequence"/>
</dbReference>
<name>A0ABW4UAT5_9HYPH</name>
<organism evidence="2 3">
    <name type="scientific">Mesorhizobium newzealandense</name>
    <dbReference type="NCBI Taxonomy" id="1300302"/>
    <lineage>
        <taxon>Bacteria</taxon>
        <taxon>Pseudomonadati</taxon>
        <taxon>Pseudomonadota</taxon>
        <taxon>Alphaproteobacteria</taxon>
        <taxon>Hyphomicrobiales</taxon>
        <taxon>Phyllobacteriaceae</taxon>
        <taxon>Mesorhizobium</taxon>
    </lineage>
</organism>
<evidence type="ECO:0000313" key="2">
    <source>
        <dbReference type="EMBL" id="MFD1983344.1"/>
    </source>
</evidence>
<feature type="transmembrane region" description="Helical" evidence="1">
    <location>
        <begin position="26"/>
        <end position="48"/>
    </location>
</feature>
<comment type="caution">
    <text evidence="2">The sequence shown here is derived from an EMBL/GenBank/DDBJ whole genome shotgun (WGS) entry which is preliminary data.</text>
</comment>
<dbReference type="RefSeq" id="WP_379097572.1">
    <property type="nucleotide sequence ID" value="NZ_JBHUGZ010000007.1"/>
</dbReference>
<keyword evidence="1" id="KW-1133">Transmembrane helix</keyword>
<dbReference type="EMBL" id="JBHUGZ010000007">
    <property type="protein sequence ID" value="MFD1983344.1"/>
    <property type="molecule type" value="Genomic_DNA"/>
</dbReference>
<gene>
    <name evidence="2" type="ORF">ACFSOZ_11765</name>
</gene>
<evidence type="ECO:0008006" key="4">
    <source>
        <dbReference type="Google" id="ProtNLM"/>
    </source>
</evidence>
<keyword evidence="1" id="KW-0812">Transmembrane</keyword>
<accession>A0ABW4UAT5</accession>